<evidence type="ECO:0000313" key="1">
    <source>
        <dbReference type="EMBL" id="SJX21197.1"/>
    </source>
</evidence>
<sequence length="404" mass="47758">MPKLNATQEIALDILDFIYFYDVVSLTRFKPTGENEAVLKYLNELIAQVIADRELSGTIAERYKHLLLCYIEMESTFNLDREVMHTGPRPLSRGDKWQLVRQMHEEAQELFINDLITAGFSRYKFIEDIEHIMAESEIINMPNHICYGLVAAALSFDFDGCIAAHVYRKFLDIKIFETKKESSRNEYDYSKNEHACLRALLFIEFEIMRNKLFHKNDCPEYQIKYKREKISDTRMEREKDFLLKTYNFYRRAINTDFSRIYNYNLSNKDEVDTYLSGIEAHLCHRRYFSKGHSKWASFFGLWHLKYQEVVNKELPIYDTVNDENCSVLASSELEKAFGLTIQARNLYDYHVKYNDYFCFVTQTAELIMSQEKTGFVSPCLIYPFNYHPDLSEKMLNLFDGFDIG</sequence>
<protein>
    <submittedName>
        <fullName evidence="1">Uncharacterized protein</fullName>
    </submittedName>
</protein>
<dbReference type="RefSeq" id="WP_087011418.1">
    <property type="nucleotide sequence ID" value="NZ_FUUY01000002.1"/>
</dbReference>
<dbReference type="Proteomes" id="UP000196240">
    <property type="component" value="Unassembled WGS sequence"/>
</dbReference>
<name>A0A1R7QAE2_ACIJO</name>
<proteinExistence type="predicted"/>
<evidence type="ECO:0000313" key="2">
    <source>
        <dbReference type="Proteomes" id="UP000196240"/>
    </source>
</evidence>
<dbReference type="EMBL" id="FUUY01000002">
    <property type="protein sequence ID" value="SJX21197.1"/>
    <property type="molecule type" value="Genomic_DNA"/>
</dbReference>
<dbReference type="AlphaFoldDB" id="A0A1R7QAE2"/>
<reference evidence="1 2" key="1">
    <citation type="submission" date="2017-02" db="EMBL/GenBank/DDBJ databases">
        <authorList>
            <person name="Peterson S.W."/>
        </authorList>
    </citation>
    <scope>NUCLEOTIDE SEQUENCE [LARGE SCALE GENOMIC DNA]</scope>
    <source>
        <strain evidence="1">C6</strain>
    </source>
</reference>
<accession>A0A1R7QAE2</accession>
<organism evidence="1 2">
    <name type="scientific">Acinetobacter johnsonii</name>
    <dbReference type="NCBI Taxonomy" id="40214"/>
    <lineage>
        <taxon>Bacteria</taxon>
        <taxon>Pseudomonadati</taxon>
        <taxon>Pseudomonadota</taxon>
        <taxon>Gammaproteobacteria</taxon>
        <taxon>Moraxellales</taxon>
        <taxon>Moraxellaceae</taxon>
        <taxon>Acinetobacter</taxon>
    </lineage>
</organism>
<gene>
    <name evidence="1" type="ORF">ACNJC6_00806</name>
</gene>